<evidence type="ECO:0000313" key="5">
    <source>
        <dbReference type="EMBL" id="MDV3442881.1"/>
    </source>
</evidence>
<dbReference type="GO" id="GO:0044780">
    <property type="term" value="P:bacterial-type flagellum assembly"/>
    <property type="evidence" value="ECO:0007669"/>
    <property type="project" value="InterPro"/>
</dbReference>
<evidence type="ECO:0000256" key="3">
    <source>
        <dbReference type="ARBA" id="ARBA00022795"/>
    </source>
</evidence>
<reference evidence="4 6" key="1">
    <citation type="submission" date="2019-12" db="EMBL/GenBank/DDBJ databases">
        <title>complete genome sequences of Pseudomonas otitidis str. WP8-S17-CRE-03 isolated from wastewater treatment plant effluent.</title>
        <authorList>
            <person name="Sekizuka T."/>
            <person name="Itokawa K."/>
            <person name="Yatsu K."/>
            <person name="Inamine Y."/>
            <person name="Kuroda M."/>
        </authorList>
    </citation>
    <scope>NUCLEOTIDE SEQUENCE [LARGE SCALE GENOMIC DNA]</scope>
    <source>
        <strain evidence="4 6">WP8-S17-CRE-03</strain>
    </source>
</reference>
<keyword evidence="5" id="KW-0966">Cell projection</keyword>
<organism evidence="4 6">
    <name type="scientific">Metapseudomonas otitidis</name>
    <dbReference type="NCBI Taxonomy" id="319939"/>
    <lineage>
        <taxon>Bacteria</taxon>
        <taxon>Pseudomonadati</taxon>
        <taxon>Pseudomonadota</taxon>
        <taxon>Gammaproteobacteria</taxon>
        <taxon>Pseudomonadales</taxon>
        <taxon>Pseudomonadaceae</taxon>
        <taxon>Metapseudomonas</taxon>
    </lineage>
</organism>
<dbReference type="Gene3D" id="1.20.58.300">
    <property type="entry name" value="FlgN-like"/>
    <property type="match status" value="1"/>
</dbReference>
<dbReference type="RefSeq" id="WP_074967995.1">
    <property type="nucleotide sequence ID" value="NZ_AP022213.1"/>
</dbReference>
<accession>A0A1I0T119</accession>
<keyword evidence="7" id="KW-1185">Reference proteome</keyword>
<reference evidence="5 7" key="2">
    <citation type="submission" date="2023-10" db="EMBL/GenBank/DDBJ databases">
        <title>Pseudomonas otitidis isolated from a paediatric patient with cystic fibrosis in Chile.</title>
        <authorList>
            <person name="Amsteins-Romero L."/>
            <person name="Opazo-Capurro A."/>
            <person name="Matus-Kohler M."/>
            <person name="Gonzalez-Rocha G."/>
        </authorList>
    </citation>
    <scope>NUCLEOTIDE SEQUENCE [LARGE SCALE GENOMIC DNA]</scope>
    <source>
        <strain evidence="5 7">P-714</strain>
    </source>
</reference>
<evidence type="ECO:0000256" key="1">
    <source>
        <dbReference type="ARBA" id="ARBA00002397"/>
    </source>
</evidence>
<dbReference type="AlphaFoldDB" id="A0A1I0T119"/>
<comment type="similarity">
    <text evidence="2">Belongs to the FlgN family.</text>
</comment>
<dbReference type="Proteomes" id="UP001273935">
    <property type="component" value="Unassembled WGS sequence"/>
</dbReference>
<protein>
    <submittedName>
        <fullName evidence="5">Flagellar export chaperone FlgN</fullName>
    </submittedName>
</protein>
<sequence>MSAAKRQQVLATLEADLLADHRAMPALLEHLEALHAALGRHDQGQVDALNGYIQQAVDAMAERAQRRARVLRANRLAEGRGGMARLLACYPAERANALRMVWGELGEMLQQCRRLNERNGRLLAAQCELMDRWLEPSLYTPA</sequence>
<evidence type="ECO:0000313" key="6">
    <source>
        <dbReference type="Proteomes" id="UP000515591"/>
    </source>
</evidence>
<gene>
    <name evidence="5" type="primary">flgN</name>
    <name evidence="5" type="ORF">R0G64_26055</name>
    <name evidence="4" type="ORF">WP8S17C03_32710</name>
</gene>
<dbReference type="Pfam" id="PF05130">
    <property type="entry name" value="FlgN"/>
    <property type="match status" value="1"/>
</dbReference>
<keyword evidence="5" id="KW-0282">Flagellum</keyword>
<evidence type="ECO:0000313" key="7">
    <source>
        <dbReference type="Proteomes" id="UP001273935"/>
    </source>
</evidence>
<dbReference type="InterPro" id="IPR036679">
    <property type="entry name" value="FlgN-like_sf"/>
</dbReference>
<dbReference type="Proteomes" id="UP000515591">
    <property type="component" value="Chromosome"/>
</dbReference>
<dbReference type="EMBL" id="JAWJUL010000143">
    <property type="protein sequence ID" value="MDV3442881.1"/>
    <property type="molecule type" value="Genomic_DNA"/>
</dbReference>
<dbReference type="SUPFAM" id="SSF140566">
    <property type="entry name" value="FlgN-like"/>
    <property type="match status" value="1"/>
</dbReference>
<evidence type="ECO:0000313" key="4">
    <source>
        <dbReference type="EMBL" id="BBT17222.1"/>
    </source>
</evidence>
<keyword evidence="5" id="KW-0969">Cilium</keyword>
<dbReference type="STRING" id="319939.SAMN05216263_102310"/>
<comment type="function">
    <text evidence="1">Required for the efficient initiation of filament assembly.</text>
</comment>
<dbReference type="EMBL" id="AP022213">
    <property type="protein sequence ID" value="BBT17222.1"/>
    <property type="molecule type" value="Genomic_DNA"/>
</dbReference>
<proteinExistence type="inferred from homology"/>
<evidence type="ECO:0000256" key="2">
    <source>
        <dbReference type="ARBA" id="ARBA00007703"/>
    </source>
</evidence>
<keyword evidence="3" id="KW-1005">Bacterial flagellum biogenesis</keyword>
<dbReference type="InterPro" id="IPR007809">
    <property type="entry name" value="FlgN-like"/>
</dbReference>
<name>A0A1I0T119_9GAMM</name>